<keyword evidence="2" id="KW-0732">Signal</keyword>
<proteinExistence type="predicted"/>
<feature type="chain" id="PRO_5031251572" evidence="2">
    <location>
        <begin position="20"/>
        <end position="300"/>
    </location>
</feature>
<dbReference type="PROSITE" id="PS50005">
    <property type="entry name" value="TPR"/>
    <property type="match status" value="1"/>
</dbReference>
<evidence type="ECO:0000313" key="4">
    <source>
        <dbReference type="Proteomes" id="UP000535020"/>
    </source>
</evidence>
<name>A0A7Y9C435_9FLAO</name>
<dbReference type="AlphaFoldDB" id="A0A7Y9C435"/>
<protein>
    <submittedName>
        <fullName evidence="3">Tetratricopeptide repeat protein</fullName>
    </submittedName>
</protein>
<dbReference type="EMBL" id="JACBJI010000001">
    <property type="protein sequence ID" value="NYA69766.1"/>
    <property type="molecule type" value="Genomic_DNA"/>
</dbReference>
<feature type="repeat" description="TPR" evidence="1">
    <location>
        <begin position="251"/>
        <end position="284"/>
    </location>
</feature>
<organism evidence="3 4">
    <name type="scientific">Flavobacterium agri</name>
    <dbReference type="NCBI Taxonomy" id="2743471"/>
    <lineage>
        <taxon>Bacteria</taxon>
        <taxon>Pseudomonadati</taxon>
        <taxon>Bacteroidota</taxon>
        <taxon>Flavobacteriia</taxon>
        <taxon>Flavobacteriales</taxon>
        <taxon>Flavobacteriaceae</taxon>
        <taxon>Flavobacterium</taxon>
    </lineage>
</organism>
<accession>A0A7Y9C435</accession>
<dbReference type="Pfam" id="PF14559">
    <property type="entry name" value="TPR_19"/>
    <property type="match status" value="1"/>
</dbReference>
<comment type="caution">
    <text evidence="3">The sequence shown here is derived from an EMBL/GenBank/DDBJ whole genome shotgun (WGS) entry which is preliminary data.</text>
</comment>
<dbReference type="InterPro" id="IPR019734">
    <property type="entry name" value="TPR_rpt"/>
</dbReference>
<reference evidence="3 4" key="1">
    <citation type="submission" date="2020-07" db="EMBL/GenBank/DDBJ databases">
        <authorList>
            <person name="Sun Q."/>
        </authorList>
    </citation>
    <scope>NUCLEOTIDE SEQUENCE [LARGE SCALE GENOMIC DNA]</scope>
    <source>
        <strain evidence="3 4">MAH-1</strain>
    </source>
</reference>
<evidence type="ECO:0000313" key="3">
    <source>
        <dbReference type="EMBL" id="NYA69766.1"/>
    </source>
</evidence>
<keyword evidence="1" id="KW-0802">TPR repeat</keyword>
<keyword evidence="4" id="KW-1185">Reference proteome</keyword>
<dbReference type="SUPFAM" id="SSF48452">
    <property type="entry name" value="TPR-like"/>
    <property type="match status" value="1"/>
</dbReference>
<dbReference type="Proteomes" id="UP000535020">
    <property type="component" value="Unassembled WGS sequence"/>
</dbReference>
<dbReference type="SMART" id="SM00028">
    <property type="entry name" value="TPR"/>
    <property type="match status" value="3"/>
</dbReference>
<dbReference type="Gene3D" id="1.25.40.10">
    <property type="entry name" value="Tetratricopeptide repeat domain"/>
    <property type="match status" value="1"/>
</dbReference>
<evidence type="ECO:0000256" key="1">
    <source>
        <dbReference type="PROSITE-ProRule" id="PRU00339"/>
    </source>
</evidence>
<dbReference type="RefSeq" id="WP_176004592.1">
    <property type="nucleotide sequence ID" value="NZ_JABWMI010000005.1"/>
</dbReference>
<feature type="signal peptide" evidence="2">
    <location>
        <begin position="1"/>
        <end position="19"/>
    </location>
</feature>
<sequence length="300" mass="35004">MFRRLFPIFAILMVCGVQAQDFREQFNGFFKDKDTIGQQKTLREWEAKRKNDPELYVARFNYYFSNARQELLHLGNNPEGKEAFALQDSTGNTVSYLYQGDTSYDPKKLGSAMKTINEAIAKFPKRLDMRFGKTYALGELRDWKNFTDEIIATIDYSDKIKNQWLWRDGKPVDDPKNFMLGSIQGYFNQLYETEDDALLVNMRRISETVLKYYPDDVMNLSNLAILKLLDKDFDGALVLLLKAEKLAPDDTVIQNNIAMCYSEKGQYDKAIAYYEKMLPKSDEESKVRIQKRIEVLKQKK</sequence>
<dbReference type="InterPro" id="IPR011990">
    <property type="entry name" value="TPR-like_helical_dom_sf"/>
</dbReference>
<gene>
    <name evidence="3" type="ORF">HZF10_02455</name>
</gene>
<evidence type="ECO:0000256" key="2">
    <source>
        <dbReference type="SAM" id="SignalP"/>
    </source>
</evidence>